<feature type="region of interest" description="Disordered" evidence="1">
    <location>
        <begin position="1"/>
        <end position="25"/>
    </location>
</feature>
<dbReference type="AlphaFoldDB" id="A0A0C9ZCZ2"/>
<reference evidence="2 3" key="1">
    <citation type="submission" date="2014-04" db="EMBL/GenBank/DDBJ databases">
        <authorList>
            <consortium name="DOE Joint Genome Institute"/>
            <person name="Kuo A."/>
            <person name="Kohler A."/>
            <person name="Costa M.D."/>
            <person name="Nagy L.G."/>
            <person name="Floudas D."/>
            <person name="Copeland A."/>
            <person name="Barry K.W."/>
            <person name="Cichocki N."/>
            <person name="Veneault-Fourrey C."/>
            <person name="LaButti K."/>
            <person name="Lindquist E.A."/>
            <person name="Lipzen A."/>
            <person name="Lundell T."/>
            <person name="Morin E."/>
            <person name="Murat C."/>
            <person name="Sun H."/>
            <person name="Tunlid A."/>
            <person name="Henrissat B."/>
            <person name="Grigoriev I.V."/>
            <person name="Hibbett D.S."/>
            <person name="Martin F."/>
            <person name="Nordberg H.P."/>
            <person name="Cantor M.N."/>
            <person name="Hua S.X."/>
        </authorList>
    </citation>
    <scope>NUCLEOTIDE SEQUENCE [LARGE SCALE GENOMIC DNA]</scope>
    <source>
        <strain evidence="2 3">441</strain>
    </source>
</reference>
<evidence type="ECO:0000256" key="1">
    <source>
        <dbReference type="SAM" id="MobiDB-lite"/>
    </source>
</evidence>
<dbReference type="Proteomes" id="UP000054018">
    <property type="component" value="Unassembled WGS sequence"/>
</dbReference>
<dbReference type="HOGENOM" id="CLU_2723181_0_0_1"/>
<gene>
    <name evidence="2" type="ORF">PISMIDRAFT_682404</name>
</gene>
<reference evidence="3" key="2">
    <citation type="submission" date="2015-01" db="EMBL/GenBank/DDBJ databases">
        <title>Evolutionary Origins and Diversification of the Mycorrhizal Mutualists.</title>
        <authorList>
            <consortium name="DOE Joint Genome Institute"/>
            <consortium name="Mycorrhizal Genomics Consortium"/>
            <person name="Kohler A."/>
            <person name="Kuo A."/>
            <person name="Nagy L.G."/>
            <person name="Floudas D."/>
            <person name="Copeland A."/>
            <person name="Barry K.W."/>
            <person name="Cichocki N."/>
            <person name="Veneault-Fourrey C."/>
            <person name="LaButti K."/>
            <person name="Lindquist E.A."/>
            <person name="Lipzen A."/>
            <person name="Lundell T."/>
            <person name="Morin E."/>
            <person name="Murat C."/>
            <person name="Riley R."/>
            <person name="Ohm R."/>
            <person name="Sun H."/>
            <person name="Tunlid A."/>
            <person name="Henrissat B."/>
            <person name="Grigoriev I.V."/>
            <person name="Hibbett D.S."/>
            <person name="Martin F."/>
        </authorList>
    </citation>
    <scope>NUCLEOTIDE SEQUENCE [LARGE SCALE GENOMIC DNA]</scope>
    <source>
        <strain evidence="3">441</strain>
    </source>
</reference>
<dbReference type="EMBL" id="KN833767">
    <property type="protein sequence ID" value="KIK20312.1"/>
    <property type="molecule type" value="Genomic_DNA"/>
</dbReference>
<name>A0A0C9ZCZ2_9AGAM</name>
<protein>
    <submittedName>
        <fullName evidence="2">Uncharacterized protein</fullName>
    </submittedName>
</protein>
<evidence type="ECO:0000313" key="3">
    <source>
        <dbReference type="Proteomes" id="UP000054018"/>
    </source>
</evidence>
<organism evidence="2 3">
    <name type="scientific">Pisolithus microcarpus 441</name>
    <dbReference type="NCBI Taxonomy" id="765257"/>
    <lineage>
        <taxon>Eukaryota</taxon>
        <taxon>Fungi</taxon>
        <taxon>Dikarya</taxon>
        <taxon>Basidiomycota</taxon>
        <taxon>Agaricomycotina</taxon>
        <taxon>Agaricomycetes</taxon>
        <taxon>Agaricomycetidae</taxon>
        <taxon>Boletales</taxon>
        <taxon>Sclerodermatineae</taxon>
        <taxon>Pisolithaceae</taxon>
        <taxon>Pisolithus</taxon>
    </lineage>
</organism>
<sequence length="72" mass="8012">MNEGKSKIPSIHSDSDNVVVSPSEDLGIHYGDERRGVKAGSGMNVCDLSIQFKYELASKPPRNQNFLFRCQL</sequence>
<proteinExistence type="predicted"/>
<keyword evidence="3" id="KW-1185">Reference proteome</keyword>
<evidence type="ECO:0000313" key="2">
    <source>
        <dbReference type="EMBL" id="KIK20312.1"/>
    </source>
</evidence>
<accession>A0A0C9ZCZ2</accession>